<comment type="caution">
    <text evidence="1">The sequence shown here is derived from an EMBL/GenBank/DDBJ whole genome shotgun (WGS) entry which is preliminary data.</text>
</comment>
<protein>
    <submittedName>
        <fullName evidence="1">Uncharacterized protein</fullName>
    </submittedName>
</protein>
<dbReference type="RefSeq" id="WP_203726011.1">
    <property type="nucleotide sequence ID" value="NZ_BAAATX010000002.1"/>
</dbReference>
<reference evidence="1 2" key="1">
    <citation type="submission" date="2021-01" db="EMBL/GenBank/DDBJ databases">
        <title>Whole genome shotgun sequence of Actinoplanes durhamensis NBRC 14914.</title>
        <authorList>
            <person name="Komaki H."/>
            <person name="Tamura T."/>
        </authorList>
    </citation>
    <scope>NUCLEOTIDE SEQUENCE [LARGE SCALE GENOMIC DNA]</scope>
    <source>
        <strain evidence="1 2">NBRC 14914</strain>
    </source>
</reference>
<dbReference type="Proteomes" id="UP000637628">
    <property type="component" value="Unassembled WGS sequence"/>
</dbReference>
<evidence type="ECO:0000313" key="2">
    <source>
        <dbReference type="Proteomes" id="UP000637628"/>
    </source>
</evidence>
<keyword evidence="2" id="KW-1185">Reference proteome</keyword>
<name>A0ABQ3YS47_9ACTN</name>
<dbReference type="EMBL" id="BOML01000014">
    <property type="protein sequence ID" value="GIE00366.1"/>
    <property type="molecule type" value="Genomic_DNA"/>
</dbReference>
<sequence length="80" mass="8724">MTEENDPAALVETALRLLSRARSEAVTPRARQTVAIADAFLAGDLDRVDVLAREHLADHPDNDLVSRIAGCARTPGKEFR</sequence>
<proteinExistence type="predicted"/>
<gene>
    <name evidence="1" type="ORF">Adu01nite_17160</name>
</gene>
<organism evidence="1 2">
    <name type="scientific">Paractinoplanes durhamensis</name>
    <dbReference type="NCBI Taxonomy" id="113563"/>
    <lineage>
        <taxon>Bacteria</taxon>
        <taxon>Bacillati</taxon>
        <taxon>Actinomycetota</taxon>
        <taxon>Actinomycetes</taxon>
        <taxon>Micromonosporales</taxon>
        <taxon>Micromonosporaceae</taxon>
        <taxon>Paractinoplanes</taxon>
    </lineage>
</organism>
<evidence type="ECO:0000313" key="1">
    <source>
        <dbReference type="EMBL" id="GIE00366.1"/>
    </source>
</evidence>
<accession>A0ABQ3YS47</accession>